<protein>
    <submittedName>
        <fullName evidence="1">Uncharacterized protein</fullName>
    </submittedName>
</protein>
<dbReference type="OrthoDB" id="8062037at2759"/>
<organism evidence="1 2">
    <name type="scientific">Sanghuangporus baumii</name>
    <name type="common">Phellinus baumii</name>
    <dbReference type="NCBI Taxonomy" id="108892"/>
    <lineage>
        <taxon>Eukaryota</taxon>
        <taxon>Fungi</taxon>
        <taxon>Dikarya</taxon>
        <taxon>Basidiomycota</taxon>
        <taxon>Agaricomycotina</taxon>
        <taxon>Agaricomycetes</taxon>
        <taxon>Hymenochaetales</taxon>
        <taxon>Hymenochaetaceae</taxon>
        <taxon>Sanghuangporus</taxon>
    </lineage>
</organism>
<evidence type="ECO:0000313" key="2">
    <source>
        <dbReference type="Proteomes" id="UP000757232"/>
    </source>
</evidence>
<sequence>MFTGPTELDLLLARLDDPDFTYSGRSYDDLLLLEEIMGPAIGTPNQQQVVLEDIPLGRVEVLRRRVTKDGRTKLKLALLGVVVDKCGICLVQFKGDAFACLLPCRHA</sequence>
<reference evidence="1" key="1">
    <citation type="submission" date="2016-06" db="EMBL/GenBank/DDBJ databases">
        <title>Draft Genome sequence of the fungus Inonotus baumii.</title>
        <authorList>
            <person name="Zhu H."/>
            <person name="Lin W."/>
        </authorList>
    </citation>
    <scope>NUCLEOTIDE SEQUENCE</scope>
    <source>
        <strain evidence="1">821</strain>
    </source>
</reference>
<gene>
    <name evidence="1" type="ORF">A7U60_g6300</name>
</gene>
<dbReference type="Proteomes" id="UP000757232">
    <property type="component" value="Unassembled WGS sequence"/>
</dbReference>
<dbReference type="EMBL" id="LNZH02000200">
    <property type="protein sequence ID" value="OCB86621.1"/>
    <property type="molecule type" value="Genomic_DNA"/>
</dbReference>
<proteinExistence type="predicted"/>
<evidence type="ECO:0000313" key="1">
    <source>
        <dbReference type="EMBL" id="OCB86621.1"/>
    </source>
</evidence>
<name>A0A9Q5HV74_SANBA</name>
<dbReference type="AlphaFoldDB" id="A0A9Q5HV74"/>
<keyword evidence="2" id="KW-1185">Reference proteome</keyword>
<comment type="caution">
    <text evidence="1">The sequence shown here is derived from an EMBL/GenBank/DDBJ whole genome shotgun (WGS) entry which is preliminary data.</text>
</comment>
<accession>A0A9Q5HV74</accession>